<evidence type="ECO:0000313" key="1">
    <source>
        <dbReference type="EMBL" id="CAJ2663219.1"/>
    </source>
</evidence>
<dbReference type="EMBL" id="CASHSV030000409">
    <property type="protein sequence ID" value="CAJ2663219.1"/>
    <property type="molecule type" value="Genomic_DNA"/>
</dbReference>
<keyword evidence="2" id="KW-1185">Reference proteome</keyword>
<comment type="caution">
    <text evidence="1">The sequence shown here is derived from an EMBL/GenBank/DDBJ whole genome shotgun (WGS) entry which is preliminary data.</text>
</comment>
<sequence>MSTKGSSKLNTLCKLWKDLDEPFKTIINNRIENRGQGYTLLRVLKLVQDNSSEFSTSLFELFMSYYGLQENYYCFHVCGINMNVSLEDVLFLTNLPITGRAIISESNKDPMAFNRVFSLPAVNKLKLSVLKNICCDLSKNDDDRIKAVLLMIVSCLIVPSGDGQNCKTTYVQFIEKLDEVDSYAWGAAQLAFLYQGLKENHLRNKKVDGFVWLIMGFFFYHFKGLHNILNIIAVTAEEDRMPNMPLLAYLIKDLFTLGKNRHGKVHHNLGQKFQLIRNFLDMDHEIQYRTIVTPLFCYNYVEPHYPNVIAKQFAELDDIDLTGVGSDMGVIISKGNKGNHPINFKEHFKRELRQWEDIDRRFAQNFQTIEASTSETAGDTEAPSFETTGDHQSPNIEYSTSGAYGIPVVEETNIQLEQNEVELNDNVEIVNDIGDENAGRDGFRRVRRRGIATPPAPLTRDRRERKKPDKSTD</sequence>
<reference evidence="1" key="1">
    <citation type="submission" date="2023-10" db="EMBL/GenBank/DDBJ databases">
        <authorList>
            <person name="Rodriguez Cubillos JULIANA M."/>
            <person name="De Vega J."/>
        </authorList>
    </citation>
    <scope>NUCLEOTIDE SEQUENCE</scope>
</reference>
<organism evidence="1 2">
    <name type="scientific">Trifolium pratense</name>
    <name type="common">Red clover</name>
    <dbReference type="NCBI Taxonomy" id="57577"/>
    <lineage>
        <taxon>Eukaryota</taxon>
        <taxon>Viridiplantae</taxon>
        <taxon>Streptophyta</taxon>
        <taxon>Embryophyta</taxon>
        <taxon>Tracheophyta</taxon>
        <taxon>Spermatophyta</taxon>
        <taxon>Magnoliopsida</taxon>
        <taxon>eudicotyledons</taxon>
        <taxon>Gunneridae</taxon>
        <taxon>Pentapetalae</taxon>
        <taxon>rosids</taxon>
        <taxon>fabids</taxon>
        <taxon>Fabales</taxon>
        <taxon>Fabaceae</taxon>
        <taxon>Papilionoideae</taxon>
        <taxon>50 kb inversion clade</taxon>
        <taxon>NPAAA clade</taxon>
        <taxon>Hologalegina</taxon>
        <taxon>IRL clade</taxon>
        <taxon>Trifolieae</taxon>
        <taxon>Trifolium</taxon>
    </lineage>
</organism>
<dbReference type="Proteomes" id="UP001177021">
    <property type="component" value="Unassembled WGS sequence"/>
</dbReference>
<name>A0ACB0L417_TRIPR</name>
<evidence type="ECO:0000313" key="2">
    <source>
        <dbReference type="Proteomes" id="UP001177021"/>
    </source>
</evidence>
<protein>
    <submittedName>
        <fullName evidence="1">Uncharacterized protein</fullName>
    </submittedName>
</protein>
<accession>A0ACB0L417</accession>
<gene>
    <name evidence="1" type="ORF">MILVUS5_LOCUS28691</name>
</gene>
<proteinExistence type="predicted"/>